<protein>
    <submittedName>
        <fullName evidence="2">BA75_04063T0</fullName>
    </submittedName>
</protein>
<name>A0A1B2JEG4_PICPA</name>
<evidence type="ECO:0000313" key="2">
    <source>
        <dbReference type="EMBL" id="ANZ76459.1"/>
    </source>
</evidence>
<keyword evidence="3" id="KW-1185">Reference proteome</keyword>
<evidence type="ECO:0000313" key="3">
    <source>
        <dbReference type="Proteomes" id="UP000094565"/>
    </source>
</evidence>
<organism evidence="2 3">
    <name type="scientific">Komagataella pastoris</name>
    <name type="common">Yeast</name>
    <name type="synonym">Pichia pastoris</name>
    <dbReference type="NCBI Taxonomy" id="4922"/>
    <lineage>
        <taxon>Eukaryota</taxon>
        <taxon>Fungi</taxon>
        <taxon>Dikarya</taxon>
        <taxon>Ascomycota</taxon>
        <taxon>Saccharomycotina</taxon>
        <taxon>Pichiomycetes</taxon>
        <taxon>Pichiales</taxon>
        <taxon>Pichiaceae</taxon>
        <taxon>Komagataella</taxon>
    </lineage>
</organism>
<reference evidence="2 3" key="1">
    <citation type="submission" date="2016-02" db="EMBL/GenBank/DDBJ databases">
        <title>Comparative genomic and transcriptomic foundation for Pichia pastoris.</title>
        <authorList>
            <person name="Love K.R."/>
            <person name="Shah K.A."/>
            <person name="Whittaker C.A."/>
            <person name="Wu J."/>
            <person name="Bartlett M.C."/>
            <person name="Ma D."/>
            <person name="Leeson R.L."/>
            <person name="Priest M."/>
            <person name="Young S.K."/>
            <person name="Love J.C."/>
        </authorList>
    </citation>
    <scope>NUCLEOTIDE SEQUENCE [LARGE SCALE GENOMIC DNA]</scope>
    <source>
        <strain evidence="2 3">ATCC 28485</strain>
    </source>
</reference>
<feature type="compositionally biased region" description="Acidic residues" evidence="1">
    <location>
        <begin position="44"/>
        <end position="113"/>
    </location>
</feature>
<accession>A0A1B2JEG4</accession>
<evidence type="ECO:0000256" key="1">
    <source>
        <dbReference type="SAM" id="MobiDB-lite"/>
    </source>
</evidence>
<dbReference type="EMBL" id="CP014586">
    <property type="protein sequence ID" value="ANZ76459.1"/>
    <property type="molecule type" value="Genomic_DNA"/>
</dbReference>
<proteinExistence type="predicted"/>
<dbReference type="AlphaFoldDB" id="A0A1B2JEG4"/>
<gene>
    <name evidence="2" type="ORF">ATY40_BA7504063</name>
</gene>
<sequence>MSAASLVGSTEIVTLEVVADVKEELEVAMELVVGTLVVGATVEDGSEEEWEVDGSTDEEETELEETVLEETVLEEEVSEEEVSEEEDAEEDDDETEEDDDSEEEDSDEDSDEELSSKLASVPTLSQTSSKDCKAVEDNPSGQVDSKQDCIADPSFSQIHWMLFKASQSEESLTTSAAQANRQAGGVATAGLARAAIRETTTEVEAKVNCIFSVINQAGMSRCEEENLVRGIGCCYFSVFAGLTIFRSNWSRYGQCR</sequence>
<dbReference type="Proteomes" id="UP000094565">
    <property type="component" value="Chromosome 3"/>
</dbReference>
<feature type="region of interest" description="Disordered" evidence="1">
    <location>
        <begin position="40"/>
        <end position="148"/>
    </location>
</feature>